<dbReference type="Gene3D" id="3.60.120.10">
    <property type="entry name" value="Anthranilate synthase"/>
    <property type="match status" value="1"/>
</dbReference>
<protein>
    <recommendedName>
        <fullName evidence="1">aminodeoxychorismate synthase</fullName>
        <ecNumber evidence="1">2.6.1.85</ecNumber>
    </recommendedName>
</protein>
<dbReference type="InterPro" id="IPR019999">
    <property type="entry name" value="Anth_synth_I-like"/>
</dbReference>
<evidence type="ECO:0000256" key="1">
    <source>
        <dbReference type="ARBA" id="ARBA00013139"/>
    </source>
</evidence>
<dbReference type="GO" id="GO:0046820">
    <property type="term" value="F:4-amino-4-deoxychorismate synthase activity"/>
    <property type="evidence" value="ECO:0007669"/>
    <property type="project" value="UniProtKB-EC"/>
</dbReference>
<dbReference type="EMBL" id="LNYP01000003">
    <property type="protein sequence ID" value="KTD44446.1"/>
    <property type="molecule type" value="Genomic_DNA"/>
</dbReference>
<dbReference type="SUPFAM" id="SSF56322">
    <property type="entry name" value="ADC synthase"/>
    <property type="match status" value="1"/>
</dbReference>
<dbReference type="Pfam" id="PF04715">
    <property type="entry name" value="Anth_synt_I_N"/>
    <property type="match status" value="1"/>
</dbReference>
<dbReference type="RefSeq" id="WP_025385697.1">
    <property type="nucleotide sequence ID" value="NZ_LCUA01000023.1"/>
</dbReference>
<dbReference type="InterPro" id="IPR015890">
    <property type="entry name" value="Chorismate_C"/>
</dbReference>
<evidence type="ECO:0000259" key="3">
    <source>
        <dbReference type="Pfam" id="PF00425"/>
    </source>
</evidence>
<evidence type="ECO:0000313" key="6">
    <source>
        <dbReference type="Proteomes" id="UP000054858"/>
    </source>
</evidence>
<keyword evidence="5" id="KW-0032">Aminotransferase</keyword>
<dbReference type="PANTHER" id="PTHR11236">
    <property type="entry name" value="AMINOBENZOATE/ANTHRANILATE SYNTHASE"/>
    <property type="match status" value="1"/>
</dbReference>
<evidence type="ECO:0000259" key="4">
    <source>
        <dbReference type="Pfam" id="PF04715"/>
    </source>
</evidence>
<name>A0A0W0XIS4_9GAMM</name>
<dbReference type="AlphaFoldDB" id="A0A0W0XIS4"/>
<dbReference type="PATRIC" id="fig|29423.5.peg.154"/>
<dbReference type="Proteomes" id="UP000054858">
    <property type="component" value="Unassembled WGS sequence"/>
</dbReference>
<organism evidence="5 6">
    <name type="scientific">Legionella oakridgensis</name>
    <dbReference type="NCBI Taxonomy" id="29423"/>
    <lineage>
        <taxon>Bacteria</taxon>
        <taxon>Pseudomonadati</taxon>
        <taxon>Pseudomonadota</taxon>
        <taxon>Gammaproteobacteria</taxon>
        <taxon>Legionellales</taxon>
        <taxon>Legionellaceae</taxon>
        <taxon>Legionella</taxon>
    </lineage>
</organism>
<dbReference type="GO" id="GO:0009396">
    <property type="term" value="P:folic acid-containing compound biosynthetic process"/>
    <property type="evidence" value="ECO:0007669"/>
    <property type="project" value="InterPro"/>
</dbReference>
<feature type="domain" description="Chorismate-utilising enzyme C-terminal" evidence="3">
    <location>
        <begin position="178"/>
        <end position="431"/>
    </location>
</feature>
<dbReference type="EC" id="2.6.1.85" evidence="1"/>
<comment type="caution">
    <text evidence="5">The sequence shown here is derived from an EMBL/GenBank/DDBJ whole genome shotgun (WGS) entry which is preliminary data.</text>
</comment>
<reference evidence="5 6" key="1">
    <citation type="submission" date="2015-11" db="EMBL/GenBank/DDBJ databases">
        <title>Genomic analysis of 38 Legionella species identifies large and diverse effector repertoires.</title>
        <authorList>
            <person name="Burstein D."/>
            <person name="Amaro F."/>
            <person name="Zusman T."/>
            <person name="Lifshitz Z."/>
            <person name="Cohen O."/>
            <person name="Gilbert J.A."/>
            <person name="Pupko T."/>
            <person name="Shuman H.A."/>
            <person name="Segal G."/>
        </authorList>
    </citation>
    <scope>NUCLEOTIDE SEQUENCE [LARGE SCALE GENOMIC DNA]</scope>
    <source>
        <strain evidence="5 6">Oak Ridge-10</strain>
    </source>
</reference>
<dbReference type="InterPro" id="IPR006805">
    <property type="entry name" value="Anth_synth_I_N"/>
</dbReference>
<dbReference type="PRINTS" id="PR00095">
    <property type="entry name" value="ANTSNTHASEI"/>
</dbReference>
<evidence type="ECO:0000313" key="5">
    <source>
        <dbReference type="EMBL" id="KTD44446.1"/>
    </source>
</evidence>
<dbReference type="NCBIfam" id="TIGR00553">
    <property type="entry name" value="pabB"/>
    <property type="match status" value="1"/>
</dbReference>
<dbReference type="InterPro" id="IPR005801">
    <property type="entry name" value="ADC_synthase"/>
</dbReference>
<gene>
    <name evidence="5" type="primary">pabB</name>
    <name evidence="5" type="ORF">Loak_0146</name>
</gene>
<dbReference type="PANTHER" id="PTHR11236:SF50">
    <property type="entry name" value="AMINODEOXYCHORISMATE SYNTHASE COMPONENT 1"/>
    <property type="match status" value="1"/>
</dbReference>
<sequence>MSNVTVHSLSYTEDLISRYHALSDLPGFVLLESSDKIRGRYDIVSACPYDEFKIQHDYSEINRVFEQIQNRLPSISTTLDLPFQGGAIGYFSYDLGAKLFGIQSSLHPLLADMPMVDLRFYDWAIIADHKTKQVHLITANLKPETASILKEIQARWHQQPVFPQPFTLLQSLTPLLSKENYQQAFQAIHQALTQGRAYQVNYTQPFLAHYSGDTWGMYRLIHKRNPVPFSAFLRLDNADILSFSPERFLLLNNKHLLASPIKGSAKRSNDAVIDDQCQKMLLSCPKNRAENIMIVDLLRNDLGKIAVPGSVKVNSLCELQSFNAVHHLVSHIKAHCLADVRPLEAFAACFPGGSITGAPKREAMRIIAEQEPFARGVYCGSIGYFSLHGRFDTNIAIRTAVAKNGFLYLPVGGGIVIDSTCEEEYLECYTKIKAIMNNLVTC</sequence>
<accession>A0A0W0XIS4</accession>
<dbReference type="Pfam" id="PF00425">
    <property type="entry name" value="Chorismate_bind"/>
    <property type="match status" value="1"/>
</dbReference>
<feature type="domain" description="Anthranilate synthase component I N-terminal" evidence="4">
    <location>
        <begin position="14"/>
        <end position="136"/>
    </location>
</feature>
<keyword evidence="2 5" id="KW-0808">Transferase</keyword>
<proteinExistence type="predicted"/>
<evidence type="ECO:0000256" key="2">
    <source>
        <dbReference type="ARBA" id="ARBA00022679"/>
    </source>
</evidence>
<dbReference type="InterPro" id="IPR005802">
    <property type="entry name" value="ADC_synth_comp_1"/>
</dbReference>
<dbReference type="GO" id="GO:0000162">
    <property type="term" value="P:L-tryptophan biosynthetic process"/>
    <property type="evidence" value="ECO:0007669"/>
    <property type="project" value="TreeGrafter"/>
</dbReference>